<evidence type="ECO:0000256" key="4">
    <source>
        <dbReference type="ARBA" id="ARBA00023136"/>
    </source>
</evidence>
<dbReference type="AlphaFoldDB" id="A0AAV2GY26"/>
<dbReference type="Proteomes" id="UP001497497">
    <property type="component" value="Unassembled WGS sequence"/>
</dbReference>
<keyword evidence="8" id="KW-1185">Reference proteome</keyword>
<evidence type="ECO:0000259" key="6">
    <source>
        <dbReference type="PROSITE" id="PS51412"/>
    </source>
</evidence>
<dbReference type="GO" id="GO:0005576">
    <property type="term" value="C:extracellular region"/>
    <property type="evidence" value="ECO:0007669"/>
    <property type="project" value="UniProtKB-SubCell"/>
</dbReference>
<evidence type="ECO:0000256" key="1">
    <source>
        <dbReference type="ARBA" id="ARBA00004370"/>
    </source>
</evidence>
<sequence length="365" mass="41011">MVRGVDITKLDLTPSKPGLDGFKSPVVTFTCGDGNTWRGGQGEDEYQLPDQVWQITSLPGGWLSAETDIYKSYNEIREKMTQDVGGEGLIWKFAFSASHSYTTMQNTITNNSKYISEVSAFESATNVEFDPSWVLEMDTFAKIFIDRKISGTFEKNQSAYFTFINQFGTHYFSSANFGGFVREVLETKKEFFSSKTDSDVENNAKASFLNIISLHGGKVSSSTKVDETFSTATTYFAQYFGGDRNLLVQDGIQKWQPTVDKDPWLFSGKLTQISELIENEDKRSSMEKAVDNYVLRSYLNELDRLITTAKAKSGDSTITALQQSVSDLKNRTLLDINEVNDLGKTVEGIFLVPDWFTSNTKLCFK</sequence>
<organism evidence="7 8">
    <name type="scientific">Lymnaea stagnalis</name>
    <name type="common">Great pond snail</name>
    <name type="synonym">Helix stagnalis</name>
    <dbReference type="NCBI Taxonomy" id="6523"/>
    <lineage>
        <taxon>Eukaryota</taxon>
        <taxon>Metazoa</taxon>
        <taxon>Spiralia</taxon>
        <taxon>Lophotrochozoa</taxon>
        <taxon>Mollusca</taxon>
        <taxon>Gastropoda</taxon>
        <taxon>Heterobranchia</taxon>
        <taxon>Euthyneura</taxon>
        <taxon>Panpulmonata</taxon>
        <taxon>Hygrophila</taxon>
        <taxon>Lymnaeoidea</taxon>
        <taxon>Lymnaeidae</taxon>
        <taxon>Lymnaea</taxon>
    </lineage>
</organism>
<dbReference type="PROSITE" id="PS00279">
    <property type="entry name" value="MACPF_1"/>
    <property type="match status" value="1"/>
</dbReference>
<keyword evidence="5" id="KW-1015">Disulfide bond</keyword>
<dbReference type="InterPro" id="IPR020863">
    <property type="entry name" value="MACPF_CS"/>
</dbReference>
<dbReference type="Pfam" id="PF01823">
    <property type="entry name" value="MACPF"/>
    <property type="match status" value="1"/>
</dbReference>
<keyword evidence="4" id="KW-0472">Membrane</keyword>
<protein>
    <recommendedName>
        <fullName evidence="6">MACPF domain-containing protein</fullName>
    </recommendedName>
</protein>
<reference evidence="7 8" key="1">
    <citation type="submission" date="2024-04" db="EMBL/GenBank/DDBJ databases">
        <authorList>
            <consortium name="Genoscope - CEA"/>
            <person name="William W."/>
        </authorList>
    </citation>
    <scope>NUCLEOTIDE SEQUENCE [LARGE SCALE GENOMIC DNA]</scope>
</reference>
<keyword evidence="3" id="KW-0964">Secreted</keyword>
<dbReference type="InterPro" id="IPR020864">
    <property type="entry name" value="MACPF"/>
</dbReference>
<gene>
    <name evidence="7" type="ORF">GSLYS_00000509001</name>
</gene>
<comment type="caution">
    <text evidence="7">The sequence shown here is derived from an EMBL/GenBank/DDBJ whole genome shotgun (WGS) entry which is preliminary data.</text>
</comment>
<evidence type="ECO:0000313" key="8">
    <source>
        <dbReference type="Proteomes" id="UP001497497"/>
    </source>
</evidence>
<dbReference type="EMBL" id="CAXITT010000004">
    <property type="protein sequence ID" value="CAL1526332.1"/>
    <property type="molecule type" value="Genomic_DNA"/>
</dbReference>
<evidence type="ECO:0000313" key="7">
    <source>
        <dbReference type="EMBL" id="CAL1526332.1"/>
    </source>
</evidence>
<dbReference type="PROSITE" id="PS51412">
    <property type="entry name" value="MACPF_2"/>
    <property type="match status" value="1"/>
</dbReference>
<evidence type="ECO:0000256" key="3">
    <source>
        <dbReference type="ARBA" id="ARBA00022525"/>
    </source>
</evidence>
<feature type="domain" description="MACPF" evidence="6">
    <location>
        <begin position="1"/>
        <end position="306"/>
    </location>
</feature>
<name>A0AAV2GY26_LYMST</name>
<evidence type="ECO:0000256" key="5">
    <source>
        <dbReference type="ARBA" id="ARBA00023157"/>
    </source>
</evidence>
<evidence type="ECO:0000256" key="2">
    <source>
        <dbReference type="ARBA" id="ARBA00004613"/>
    </source>
</evidence>
<comment type="subcellular location">
    <subcellularLocation>
        <location evidence="1">Membrane</location>
    </subcellularLocation>
    <subcellularLocation>
        <location evidence="2">Secreted</location>
    </subcellularLocation>
</comment>
<proteinExistence type="predicted"/>
<accession>A0AAV2GY26</accession>
<dbReference type="GO" id="GO:0016020">
    <property type="term" value="C:membrane"/>
    <property type="evidence" value="ECO:0007669"/>
    <property type="project" value="UniProtKB-SubCell"/>
</dbReference>